<dbReference type="GO" id="GO:0008893">
    <property type="term" value="F:guanosine-3',5'-bis(diphosphate) 3'-diphosphatase activity"/>
    <property type="evidence" value="ECO:0007669"/>
    <property type="project" value="UniProtKB-EC"/>
</dbReference>
<evidence type="ECO:0000313" key="12">
    <source>
        <dbReference type="Proteomes" id="UP001056716"/>
    </source>
</evidence>
<dbReference type="PANTHER" id="PTHR47320">
    <property type="entry name" value="BIFUNCTIONAL URIDYLYLTRANSFERASE/URIDYLYL-REMOVING ENZYME"/>
    <property type="match status" value="1"/>
</dbReference>
<evidence type="ECO:0000256" key="5">
    <source>
        <dbReference type="ARBA" id="ARBA00022842"/>
    </source>
</evidence>
<evidence type="ECO:0000256" key="1">
    <source>
        <dbReference type="ARBA" id="ARBA00022679"/>
    </source>
</evidence>
<dbReference type="CDD" id="cd04900">
    <property type="entry name" value="ACT_UUR-like_1"/>
    <property type="match status" value="1"/>
</dbReference>
<dbReference type="SUPFAM" id="SSF109604">
    <property type="entry name" value="HD-domain/PDEase-like"/>
    <property type="match status" value="1"/>
</dbReference>
<dbReference type="KEGG" id="atz:M5E07_10455"/>
<comment type="catalytic activity">
    <reaction evidence="8">
        <text>[protein-PII]-L-tyrosine + UTP = [protein-PII]-uridylyl-L-tyrosine + diphosphate</text>
        <dbReference type="Rhea" id="RHEA:13673"/>
        <dbReference type="Rhea" id="RHEA-COMP:12147"/>
        <dbReference type="Rhea" id="RHEA-COMP:12148"/>
        <dbReference type="ChEBI" id="CHEBI:33019"/>
        <dbReference type="ChEBI" id="CHEBI:46398"/>
        <dbReference type="ChEBI" id="CHEBI:46858"/>
        <dbReference type="ChEBI" id="CHEBI:90602"/>
        <dbReference type="EC" id="2.7.7.59"/>
    </reaction>
</comment>
<name>A0AAE9LPC8_9GAMM</name>
<comment type="catalytic activity">
    <reaction evidence="7">
        <text>guanosine 3',5'-bis(diphosphate) + H2O = GDP + diphosphate + H(+)</text>
        <dbReference type="Rhea" id="RHEA:14253"/>
        <dbReference type="ChEBI" id="CHEBI:15377"/>
        <dbReference type="ChEBI" id="CHEBI:15378"/>
        <dbReference type="ChEBI" id="CHEBI:33019"/>
        <dbReference type="ChEBI" id="CHEBI:58189"/>
        <dbReference type="ChEBI" id="CHEBI:77828"/>
        <dbReference type="EC" id="3.1.7.2"/>
    </reaction>
</comment>
<dbReference type="InterPro" id="IPR045865">
    <property type="entry name" value="ACT-like_dom_sf"/>
</dbReference>
<keyword evidence="3" id="KW-0677">Repeat</keyword>
<sequence>MINTSPLLNYVKSNHDIQAINQWRTDVEKQLQESFEHGQPIREIILARSNLIDEALQFLWQHAELDQTNLGLFAVGGYGRHEMLPYSDVDIMILSEDEITADQEKLISTFISSLWDVGNFKPGISVRSIRQCVEEATNDLTVATTLIEARLIIGYEHLARWPRRIVSQTWTDKTFYDAKMEEQHRRYAQHNNTESNLEPDIKNAPGGIRDINQIGWIAKRHFRVNRIYDLVHLGFISEFELGVLEEAESFLWEIRHHLHRLTKRDENRLLFDYQRDIAGMFGYVREEDKSPNYPIEQFMKRYYRTAQQVSTLNEMLLAYFSESVITPRLPQYERQIVEINDNFKLVDGKLAVQHHKIFAEKPSAILELFYLLANRPEIEGIRARTLRLLILAAKRIDQAYRDNPEHQALFMAIIRSPYRLYDTMVAMKRYGVLGNYIPAFGQIMGLMQYDLFHIYTVDAHTLLLLRNLNRFKEPEFAKDFPVVSSVFQRLARRDIVFLAALFHDIAKGRGGDHSELGAEDAIEFCRVHGFTERECKLVAWLIHNHLLMSLTAQKKDISDPDVVKDFAEKLGDMEHLDYLYTLTVADINATNPKLWNSWRASLMRQLYTHARDIIRTGLGRPVDYQMLIEDTKFAASEMLVNDFSLTDVEKVWQELGDEYFIKESADEIAWHTRAILEHGENPAPLVLMRAHRKSAQDAVQIFIYTRDQPNLFATTVAILDRMNLDVQDARIITATTAFSLDTYLVLDRFGTLLTDPEREATVIHSLTSALSQSDKYPGLMQRRIPRQLRHFDIENTVDVTLNEALQQNMVEISTLDHPGLLAKIGGLFMMQGLDIHSAKIATLGERAEDIFFVTKKDGSPMTEEETVLFANQLKLALDEASNQVCGQH</sequence>
<accession>A0AAE9LPC8</accession>
<keyword evidence="1 8" id="KW-0808">Transferase</keyword>
<dbReference type="InterPro" id="IPR002934">
    <property type="entry name" value="Polymerase_NTP_transf_dom"/>
</dbReference>
<proteinExistence type="inferred from homology"/>
<dbReference type="Pfam" id="PF01909">
    <property type="entry name" value="NTP_transf_2"/>
    <property type="match status" value="1"/>
</dbReference>
<comment type="domain">
    <text evidence="8">Has four distinct domains: an N-terminal nucleotidyltransferase (NT) domain responsible for UTase activity, a central HD domain that encodes UR activity, and two C-terminal ACT domains that seem to have a role in glutamine sensing.</text>
</comment>
<feature type="domain" description="ACT" evidence="9">
    <location>
        <begin position="700"/>
        <end position="781"/>
    </location>
</feature>
<keyword evidence="5 8" id="KW-0460">Magnesium</keyword>
<keyword evidence="12" id="KW-1185">Reference proteome</keyword>
<evidence type="ECO:0000256" key="3">
    <source>
        <dbReference type="ARBA" id="ARBA00022737"/>
    </source>
</evidence>
<dbReference type="GO" id="GO:0008081">
    <property type="term" value="F:phosphoric diester hydrolase activity"/>
    <property type="evidence" value="ECO:0007669"/>
    <property type="project" value="UniProtKB-UniRule"/>
</dbReference>
<evidence type="ECO:0000313" key="11">
    <source>
        <dbReference type="EMBL" id="USE82232.1"/>
    </source>
</evidence>
<dbReference type="AlphaFoldDB" id="A0AAE9LPC8"/>
<dbReference type="RefSeq" id="WP_116762600.1">
    <property type="nucleotide sequence ID" value="NZ_CP098732.1"/>
</dbReference>
<dbReference type="InterPro" id="IPR043519">
    <property type="entry name" value="NT_sf"/>
</dbReference>
<reference evidence="11" key="1">
    <citation type="submission" date="2022-06" db="EMBL/GenBank/DDBJ databases">
        <title>Isolation, identification and characterization of iprodione-degrading strains in Lhasa, Tibet.</title>
        <authorList>
            <person name="Pan H."/>
        </authorList>
    </citation>
    <scope>NUCLEOTIDE SEQUENCE</scope>
    <source>
        <strain evidence="11">Y-23</strain>
    </source>
</reference>
<evidence type="ECO:0000256" key="8">
    <source>
        <dbReference type="HAMAP-Rule" id="MF_00277"/>
    </source>
</evidence>
<dbReference type="InterPro" id="IPR006674">
    <property type="entry name" value="HD_domain"/>
</dbReference>
<dbReference type="InterPro" id="IPR002912">
    <property type="entry name" value="ACT_dom"/>
</dbReference>
<dbReference type="InterPro" id="IPR010043">
    <property type="entry name" value="UTase/UR"/>
</dbReference>
<dbReference type="NCBIfam" id="TIGR01693">
    <property type="entry name" value="UTase_glnD"/>
    <property type="match status" value="1"/>
</dbReference>
<dbReference type="EMBL" id="CP098732">
    <property type="protein sequence ID" value="USE82232.1"/>
    <property type="molecule type" value="Genomic_DNA"/>
</dbReference>
<dbReference type="CDD" id="cd00077">
    <property type="entry name" value="HDc"/>
    <property type="match status" value="1"/>
</dbReference>
<dbReference type="SUPFAM" id="SSF55021">
    <property type="entry name" value="ACT-like"/>
    <property type="match status" value="1"/>
</dbReference>
<comment type="cofactor">
    <cofactor evidence="8">
        <name>Mg(2+)</name>
        <dbReference type="ChEBI" id="CHEBI:18420"/>
    </cofactor>
</comment>
<feature type="domain" description="ACT" evidence="9">
    <location>
        <begin position="809"/>
        <end position="887"/>
    </location>
</feature>
<dbReference type="HAMAP" id="MF_00277">
    <property type="entry name" value="PII_uridylyl_transf"/>
    <property type="match status" value="1"/>
</dbReference>
<feature type="domain" description="HD" evidence="10">
    <location>
        <begin position="457"/>
        <end position="579"/>
    </location>
</feature>
<comment type="function">
    <text evidence="8">Modifies, by uridylylation and deuridylylation, the PII regulatory proteins (GlnB and homologs), in response to the nitrogen status of the cell that GlnD senses through the glutamine level. Under low glutamine levels, catalyzes the conversion of the PII proteins and UTP to PII-UMP and PPi, while under higher glutamine levels, GlnD hydrolyzes PII-UMP to PII and UMP (deuridylylation). Thus, controls uridylylation state and activity of the PII proteins, and plays an important role in the regulation of nitrogen metabolism.</text>
</comment>
<evidence type="ECO:0000256" key="7">
    <source>
        <dbReference type="ARBA" id="ARBA00047968"/>
    </source>
</evidence>
<dbReference type="Pfam" id="PF08335">
    <property type="entry name" value="GlnD_UR_UTase"/>
    <property type="match status" value="1"/>
</dbReference>
<evidence type="ECO:0000256" key="4">
    <source>
        <dbReference type="ARBA" id="ARBA00022801"/>
    </source>
</evidence>
<keyword evidence="2 8" id="KW-0548">Nucleotidyltransferase</keyword>
<comment type="activity regulation">
    <text evidence="8">Uridylyltransferase (UTase) activity is inhibited by glutamine, while glutamine activates uridylyl-removing (UR) activity.</text>
</comment>
<dbReference type="SMART" id="SM00471">
    <property type="entry name" value="HDc"/>
    <property type="match status" value="1"/>
</dbReference>
<gene>
    <name evidence="8 11" type="primary">glnD</name>
    <name evidence="11" type="ORF">M5E07_10455</name>
</gene>
<dbReference type="EC" id="3.1.4.-" evidence="8"/>
<dbReference type="InterPro" id="IPR003607">
    <property type="entry name" value="HD/PDEase_dom"/>
</dbReference>
<dbReference type="Pfam" id="PF01966">
    <property type="entry name" value="HD"/>
    <property type="match status" value="1"/>
</dbReference>
<keyword evidence="6 8" id="KW-0511">Multifunctional enzyme</keyword>
<comment type="similarity">
    <text evidence="8">Belongs to the GlnD family.</text>
</comment>
<dbReference type="PROSITE" id="PS51831">
    <property type="entry name" value="HD"/>
    <property type="match status" value="1"/>
</dbReference>
<dbReference type="CDD" id="cd05401">
    <property type="entry name" value="NT_GlnE_GlnD_like"/>
    <property type="match status" value="1"/>
</dbReference>
<dbReference type="PIRSF" id="PIRSF006288">
    <property type="entry name" value="PII_uridyltransf"/>
    <property type="match status" value="1"/>
</dbReference>
<dbReference type="SUPFAM" id="SSF81593">
    <property type="entry name" value="Nucleotidyltransferase substrate binding subunit/domain"/>
    <property type="match status" value="1"/>
</dbReference>
<feature type="region of interest" description="Uridylyltransferase" evidence="8">
    <location>
        <begin position="1"/>
        <end position="338"/>
    </location>
</feature>
<dbReference type="GO" id="GO:0006808">
    <property type="term" value="P:regulation of nitrogen utilization"/>
    <property type="evidence" value="ECO:0007669"/>
    <property type="project" value="UniProtKB-UniRule"/>
</dbReference>
<dbReference type="SUPFAM" id="SSF81301">
    <property type="entry name" value="Nucleotidyltransferase"/>
    <property type="match status" value="1"/>
</dbReference>
<dbReference type="CDD" id="cd04899">
    <property type="entry name" value="ACT_ACR-UUR-like_2"/>
    <property type="match status" value="1"/>
</dbReference>
<comment type="caution">
    <text evidence="8">Lacks conserved residue(s) required for the propagation of feature annotation.</text>
</comment>
<comment type="catalytic activity">
    <reaction evidence="8">
        <text>[protein-PII]-uridylyl-L-tyrosine + H2O = [protein-PII]-L-tyrosine + UMP + H(+)</text>
        <dbReference type="Rhea" id="RHEA:48600"/>
        <dbReference type="Rhea" id="RHEA-COMP:12147"/>
        <dbReference type="Rhea" id="RHEA-COMP:12148"/>
        <dbReference type="ChEBI" id="CHEBI:15377"/>
        <dbReference type="ChEBI" id="CHEBI:15378"/>
        <dbReference type="ChEBI" id="CHEBI:46858"/>
        <dbReference type="ChEBI" id="CHEBI:57865"/>
        <dbReference type="ChEBI" id="CHEBI:90602"/>
    </reaction>
</comment>
<dbReference type="Proteomes" id="UP001056716">
    <property type="component" value="Chromosome"/>
</dbReference>
<organism evidence="11 12">
    <name type="scientific">Acinetobacter tibetensis</name>
    <dbReference type="NCBI Taxonomy" id="2943497"/>
    <lineage>
        <taxon>Bacteria</taxon>
        <taxon>Pseudomonadati</taxon>
        <taxon>Pseudomonadota</taxon>
        <taxon>Gammaproteobacteria</taxon>
        <taxon>Moraxellales</taxon>
        <taxon>Moraxellaceae</taxon>
        <taxon>Acinetobacter</taxon>
    </lineage>
</organism>
<evidence type="ECO:0000256" key="2">
    <source>
        <dbReference type="ARBA" id="ARBA00022695"/>
    </source>
</evidence>
<dbReference type="GO" id="GO:0008773">
    <property type="term" value="F:[protein-PII] uridylyltransferase activity"/>
    <property type="evidence" value="ECO:0007669"/>
    <property type="project" value="UniProtKB-UniRule"/>
</dbReference>
<dbReference type="EC" id="2.7.7.59" evidence="8"/>
<evidence type="ECO:0000256" key="6">
    <source>
        <dbReference type="ARBA" id="ARBA00023268"/>
    </source>
</evidence>
<dbReference type="PANTHER" id="PTHR47320:SF1">
    <property type="entry name" value="BIFUNCTIONAL URIDYLYLTRANSFERASE_URIDYLYL-REMOVING ENZYME"/>
    <property type="match status" value="1"/>
</dbReference>
<dbReference type="Gene3D" id="1.10.3210.10">
    <property type="entry name" value="Hypothetical protein af1432"/>
    <property type="match status" value="1"/>
</dbReference>
<keyword evidence="4 8" id="KW-0378">Hydrolase</keyword>
<dbReference type="PROSITE" id="PS51671">
    <property type="entry name" value="ACT"/>
    <property type="match status" value="2"/>
</dbReference>
<protein>
    <recommendedName>
        <fullName evidence="8">Bifunctional uridylyltransferase/uridylyl-removing enzyme</fullName>
        <shortName evidence="8">UTase/UR</shortName>
    </recommendedName>
    <alternativeName>
        <fullName evidence="8">Bifunctional [protein-PII] modification enzyme</fullName>
    </alternativeName>
    <alternativeName>
        <fullName evidence="8">Bifunctional nitrogen sensor protein</fullName>
    </alternativeName>
    <domain>
        <recommendedName>
            <fullName evidence="8">[Protein-PII] uridylyltransferase</fullName>
            <shortName evidence="8">PII uridylyltransferase</shortName>
            <shortName evidence="8">UTase</shortName>
            <ecNumber evidence="8">2.7.7.59</ecNumber>
        </recommendedName>
    </domain>
    <domain>
        <recommendedName>
            <fullName evidence="8">[Protein-PII]-UMP uridylyl-removing enzyme</fullName>
            <shortName evidence="8">UR</shortName>
            <ecNumber evidence="8">3.1.4.-</ecNumber>
        </recommendedName>
    </domain>
</protein>
<dbReference type="InterPro" id="IPR013546">
    <property type="entry name" value="PII_UdlTrfase/GS_AdlTrfase"/>
</dbReference>
<evidence type="ECO:0000259" key="9">
    <source>
        <dbReference type="PROSITE" id="PS51671"/>
    </source>
</evidence>
<evidence type="ECO:0000259" key="10">
    <source>
        <dbReference type="PROSITE" id="PS51831"/>
    </source>
</evidence>